<dbReference type="Pfam" id="PF13409">
    <property type="entry name" value="GST_N_2"/>
    <property type="match status" value="1"/>
</dbReference>
<evidence type="ECO:0000313" key="3">
    <source>
        <dbReference type="EMBL" id="EEP78410.1"/>
    </source>
</evidence>
<dbReference type="VEuPathDB" id="FungiDB:UREG_03256"/>
<dbReference type="Proteomes" id="UP000002058">
    <property type="component" value="Unassembled WGS sequence"/>
</dbReference>
<dbReference type="KEGG" id="ure:UREG_03256"/>
<dbReference type="InterPro" id="IPR040079">
    <property type="entry name" value="Glutathione_S-Trfase"/>
</dbReference>
<dbReference type="Gene3D" id="3.40.30.10">
    <property type="entry name" value="Glutaredoxin"/>
    <property type="match status" value="1"/>
</dbReference>
<evidence type="ECO:0000259" key="2">
    <source>
        <dbReference type="PROSITE" id="PS50405"/>
    </source>
</evidence>
<dbReference type="SFLD" id="SFLDS00019">
    <property type="entry name" value="Glutathione_Transferase_(cytos"/>
    <property type="match status" value="1"/>
</dbReference>
<sequence>MASTYPAHLHHAATGSAKKLADEHSGEQPLKLYAGWFFQRTWIVLEEKKIPYQYIEVNPYDKPASLLSLNPRGLVPTLHCPQPGGQAAKPLYESNIINEYLDDAYPDHTPRFLPSDPYERARAKIWIDFASSKIVPGFHRFLRCQDEEGISKARAEFLGYLKEFTLAMDDEGPYFLGKGFMMPDVVLAPWAMRLWSFEQFKGGLGIPDPGQGGPDEEVWQRWRRWLAAVTGRRSVQDVMSDREHYLPIYKRFADNLA</sequence>
<dbReference type="PROSITE" id="PS50404">
    <property type="entry name" value="GST_NTER"/>
    <property type="match status" value="1"/>
</dbReference>
<dbReference type="SFLD" id="SFLDG00358">
    <property type="entry name" value="Main_(cytGST)"/>
    <property type="match status" value="1"/>
</dbReference>
<dbReference type="Pfam" id="PF13410">
    <property type="entry name" value="GST_C_2"/>
    <property type="match status" value="1"/>
</dbReference>
<organism evidence="3 4">
    <name type="scientific">Uncinocarpus reesii (strain UAMH 1704)</name>
    <dbReference type="NCBI Taxonomy" id="336963"/>
    <lineage>
        <taxon>Eukaryota</taxon>
        <taxon>Fungi</taxon>
        <taxon>Dikarya</taxon>
        <taxon>Ascomycota</taxon>
        <taxon>Pezizomycotina</taxon>
        <taxon>Eurotiomycetes</taxon>
        <taxon>Eurotiomycetidae</taxon>
        <taxon>Onygenales</taxon>
        <taxon>Onygenaceae</taxon>
        <taxon>Uncinocarpus</taxon>
    </lineage>
</organism>
<protein>
    <recommendedName>
        <fullName evidence="5">Glutathione S-transferase</fullName>
    </recommendedName>
</protein>
<dbReference type="STRING" id="336963.C4JQ23"/>
<dbReference type="PROSITE" id="PS50405">
    <property type="entry name" value="GST_CTER"/>
    <property type="match status" value="1"/>
</dbReference>
<dbReference type="PANTHER" id="PTHR43968:SF13">
    <property type="entry name" value="GLUTATHIONE TRANSFERASE OMEGA-1"/>
    <property type="match status" value="1"/>
</dbReference>
<reference evidence="4" key="1">
    <citation type="journal article" date="2009" name="Genome Res.">
        <title>Comparative genomic analyses of the human fungal pathogens Coccidioides and their relatives.</title>
        <authorList>
            <person name="Sharpton T.J."/>
            <person name="Stajich J.E."/>
            <person name="Rounsley S.D."/>
            <person name="Gardner M.J."/>
            <person name="Wortman J.R."/>
            <person name="Jordar V.S."/>
            <person name="Maiti R."/>
            <person name="Kodira C.D."/>
            <person name="Neafsey D.E."/>
            <person name="Zeng Q."/>
            <person name="Hung C.-Y."/>
            <person name="McMahan C."/>
            <person name="Muszewska A."/>
            <person name="Grynberg M."/>
            <person name="Mandel M.A."/>
            <person name="Kellner E.M."/>
            <person name="Barker B.M."/>
            <person name="Galgiani J.N."/>
            <person name="Orbach M.J."/>
            <person name="Kirkland T.N."/>
            <person name="Cole G.T."/>
            <person name="Henn M.R."/>
            <person name="Birren B.W."/>
            <person name="Taylor J.W."/>
        </authorList>
    </citation>
    <scope>NUCLEOTIDE SEQUENCE [LARGE SCALE GENOMIC DNA]</scope>
    <source>
        <strain evidence="4">UAMH 1704</strain>
    </source>
</reference>
<evidence type="ECO:0008006" key="5">
    <source>
        <dbReference type="Google" id="ProtNLM"/>
    </source>
</evidence>
<dbReference type="InterPro" id="IPR036249">
    <property type="entry name" value="Thioredoxin-like_sf"/>
</dbReference>
<evidence type="ECO:0000313" key="4">
    <source>
        <dbReference type="Proteomes" id="UP000002058"/>
    </source>
</evidence>
<dbReference type="HOGENOM" id="CLU_011226_9_1_1"/>
<name>C4JQ23_UNCRE</name>
<dbReference type="EMBL" id="CH476616">
    <property type="protein sequence ID" value="EEP78410.1"/>
    <property type="molecule type" value="Genomic_DNA"/>
</dbReference>
<dbReference type="GO" id="GO:0005737">
    <property type="term" value="C:cytoplasm"/>
    <property type="evidence" value="ECO:0007669"/>
    <property type="project" value="TreeGrafter"/>
</dbReference>
<evidence type="ECO:0000259" key="1">
    <source>
        <dbReference type="PROSITE" id="PS50404"/>
    </source>
</evidence>
<accession>C4JQ23</accession>
<dbReference type="InterPro" id="IPR010987">
    <property type="entry name" value="Glutathione-S-Trfase_C-like"/>
</dbReference>
<dbReference type="AlphaFoldDB" id="C4JQ23"/>
<dbReference type="SUPFAM" id="SSF47616">
    <property type="entry name" value="GST C-terminal domain-like"/>
    <property type="match status" value="1"/>
</dbReference>
<gene>
    <name evidence="3" type="ORF">UREG_03256</name>
</gene>
<dbReference type="InterPro" id="IPR004045">
    <property type="entry name" value="Glutathione_S-Trfase_N"/>
</dbReference>
<feature type="domain" description="GST C-terminal" evidence="2">
    <location>
        <begin position="116"/>
        <end position="248"/>
    </location>
</feature>
<dbReference type="InParanoid" id="C4JQ23"/>
<dbReference type="InterPro" id="IPR050983">
    <property type="entry name" value="GST_Omega/HSP26"/>
</dbReference>
<dbReference type="OrthoDB" id="4951845at2759"/>
<dbReference type="OMA" id="PDADIHP"/>
<dbReference type="PANTHER" id="PTHR43968">
    <property type="match status" value="1"/>
</dbReference>
<feature type="domain" description="GST N-terminal" evidence="1">
    <location>
        <begin position="25"/>
        <end position="109"/>
    </location>
</feature>
<dbReference type="InterPro" id="IPR036282">
    <property type="entry name" value="Glutathione-S-Trfase_C_sf"/>
</dbReference>
<proteinExistence type="predicted"/>
<dbReference type="eggNOG" id="KOG0406">
    <property type="taxonomic scope" value="Eukaryota"/>
</dbReference>
<dbReference type="GeneID" id="8442738"/>
<dbReference type="RefSeq" id="XP_002543739.1">
    <property type="nucleotide sequence ID" value="XM_002543693.1"/>
</dbReference>
<dbReference type="Gene3D" id="1.20.1050.10">
    <property type="match status" value="1"/>
</dbReference>
<keyword evidence="4" id="KW-1185">Reference proteome</keyword>
<dbReference type="SUPFAM" id="SSF52833">
    <property type="entry name" value="Thioredoxin-like"/>
    <property type="match status" value="1"/>
</dbReference>